<sequence>MTKNTKILIIIGAAMLVTFSSILIYSYLNEPEHIQQEYPITQNGNEADDGGETVGITEDIHIAPDSGTTSETTQGDEEYDLEELTGFALEAIQTIEITDTLQEPSENSFYQLALLNDYYFNLLGNQLAEEEEVENNADWVARELTAWMNVADETSGFSYSESEFLSYVEQEGYISGEDLRTRTLLNELQLTDHSLYVRGLEIRYLKSYIWNEVKGNFERSNPQQGNESEEDYQFRLYLLFEDEITTYLVENYPELLQE</sequence>
<keyword evidence="1" id="KW-0472">Membrane</keyword>
<organism evidence="2 3">
    <name type="scientific">Evansella tamaricis</name>
    <dbReference type="NCBI Taxonomy" id="2069301"/>
    <lineage>
        <taxon>Bacteria</taxon>
        <taxon>Bacillati</taxon>
        <taxon>Bacillota</taxon>
        <taxon>Bacilli</taxon>
        <taxon>Bacillales</taxon>
        <taxon>Bacillaceae</taxon>
        <taxon>Evansella</taxon>
    </lineage>
</organism>
<protein>
    <submittedName>
        <fullName evidence="2">Uncharacterized protein</fullName>
    </submittedName>
</protein>
<evidence type="ECO:0000256" key="1">
    <source>
        <dbReference type="SAM" id="Phobius"/>
    </source>
</evidence>
<comment type="caution">
    <text evidence="2">The sequence shown here is derived from an EMBL/GenBank/DDBJ whole genome shotgun (WGS) entry which is preliminary data.</text>
</comment>
<keyword evidence="3" id="KW-1185">Reference proteome</keyword>
<dbReference type="RefSeq" id="WP_217067928.1">
    <property type="nucleotide sequence ID" value="NZ_JAHQCS010000151.1"/>
</dbReference>
<keyword evidence="1" id="KW-1133">Transmembrane helix</keyword>
<evidence type="ECO:0000313" key="3">
    <source>
        <dbReference type="Proteomes" id="UP000784880"/>
    </source>
</evidence>
<dbReference type="Proteomes" id="UP000784880">
    <property type="component" value="Unassembled WGS sequence"/>
</dbReference>
<keyword evidence="1" id="KW-0812">Transmembrane</keyword>
<evidence type="ECO:0000313" key="2">
    <source>
        <dbReference type="EMBL" id="MBU9713781.1"/>
    </source>
</evidence>
<proteinExistence type="predicted"/>
<dbReference type="EMBL" id="JAHQCS010000151">
    <property type="protein sequence ID" value="MBU9713781.1"/>
    <property type="molecule type" value="Genomic_DNA"/>
</dbReference>
<reference evidence="2 3" key="1">
    <citation type="submission" date="2021-06" db="EMBL/GenBank/DDBJ databases">
        <title>Bacillus sp. RD4P76, an endophyte from a halophyte.</title>
        <authorList>
            <person name="Sun J.-Q."/>
        </authorList>
    </citation>
    <scope>NUCLEOTIDE SEQUENCE [LARGE SCALE GENOMIC DNA]</scope>
    <source>
        <strain evidence="2 3">CGMCC 1.15917</strain>
    </source>
</reference>
<name>A0ABS6JJF7_9BACI</name>
<gene>
    <name evidence="2" type="ORF">KS419_18795</name>
</gene>
<feature type="transmembrane region" description="Helical" evidence="1">
    <location>
        <begin position="7"/>
        <end position="28"/>
    </location>
</feature>
<accession>A0ABS6JJF7</accession>